<keyword evidence="2" id="KW-0732">Signal</keyword>
<dbReference type="PANTHER" id="PTHR42928:SF5">
    <property type="entry name" value="BLR1237 PROTEIN"/>
    <property type="match status" value="1"/>
</dbReference>
<evidence type="ECO:0000313" key="4">
    <source>
        <dbReference type="Proteomes" id="UP000030661"/>
    </source>
</evidence>
<protein>
    <recommendedName>
        <fullName evidence="5">Tripartite tricarboxylate transporter substrate binding protein</fullName>
    </recommendedName>
</protein>
<dbReference type="SUPFAM" id="SSF53850">
    <property type="entry name" value="Periplasmic binding protein-like II"/>
    <property type="match status" value="1"/>
</dbReference>
<dbReference type="Proteomes" id="UP000030661">
    <property type="component" value="Unassembled WGS sequence"/>
</dbReference>
<feature type="signal peptide" evidence="2">
    <location>
        <begin position="1"/>
        <end position="25"/>
    </location>
</feature>
<dbReference type="eggNOG" id="COG3181">
    <property type="taxonomic scope" value="Bacteria"/>
</dbReference>
<comment type="similarity">
    <text evidence="1">Belongs to the UPF0065 (bug) family.</text>
</comment>
<sequence>MFRKVGVIIAVVSLVMVLTIPFAHAADFPEKDITMICPWSAGGGTDTLARALVKNAKQYFGVNVNVVNKTGGMGAVGMGDGANARADGYTITMITTQLSTYRLMGLADLSYRDFDLLMLLNRSVGVIAVKADAQWQTMQELMDYAKANPGKLTVGHTGAGGAWHLAMASLATENDVEFTYVPFDGAAPSRTALLGGHVDVVPAGVDELLQLYQSGQIRVLAIAADERNPAMPDVPTYAEAGFPSEPISDWRGLAAPKGTPPEVLEILVKGLKQCFEDQEFKDLAAELAIPLIYKGPEEFKQFLDGMEKTLEPALDAVGLLKPLQ</sequence>
<dbReference type="InterPro" id="IPR042100">
    <property type="entry name" value="Bug_dom1"/>
</dbReference>
<accession>A0A081BZG8</accession>
<dbReference type="Gene3D" id="3.40.190.10">
    <property type="entry name" value="Periplasmic binding protein-like II"/>
    <property type="match status" value="1"/>
</dbReference>
<dbReference type="Gene3D" id="3.40.190.150">
    <property type="entry name" value="Bordetella uptake gene, domain 1"/>
    <property type="match status" value="1"/>
</dbReference>
<reference evidence="3" key="1">
    <citation type="journal article" date="2015" name="PeerJ">
        <title>First genomic representation of candidate bacterial phylum KSB3 points to enhanced environmental sensing as a trigger of wastewater bulking.</title>
        <authorList>
            <person name="Sekiguchi Y."/>
            <person name="Ohashi A."/>
            <person name="Parks D.H."/>
            <person name="Yamauchi T."/>
            <person name="Tyson G.W."/>
            <person name="Hugenholtz P."/>
        </authorList>
    </citation>
    <scope>NUCLEOTIDE SEQUENCE [LARGE SCALE GENOMIC DNA]</scope>
</reference>
<dbReference type="HOGENOM" id="CLU_045683_1_1_0"/>
<evidence type="ECO:0000313" key="3">
    <source>
        <dbReference type="EMBL" id="GAK57723.1"/>
    </source>
</evidence>
<dbReference type="STRING" id="1499967.U27_04690"/>
<dbReference type="Pfam" id="PF03401">
    <property type="entry name" value="TctC"/>
    <property type="match status" value="1"/>
</dbReference>
<keyword evidence="4" id="KW-1185">Reference proteome</keyword>
<name>A0A081BZG8_VECG1</name>
<dbReference type="PIRSF" id="PIRSF017082">
    <property type="entry name" value="YflP"/>
    <property type="match status" value="1"/>
</dbReference>
<dbReference type="InterPro" id="IPR005064">
    <property type="entry name" value="BUG"/>
</dbReference>
<evidence type="ECO:0000256" key="2">
    <source>
        <dbReference type="SAM" id="SignalP"/>
    </source>
</evidence>
<organism evidence="3">
    <name type="scientific">Vecturithrix granuli</name>
    <dbReference type="NCBI Taxonomy" id="1499967"/>
    <lineage>
        <taxon>Bacteria</taxon>
        <taxon>Candidatus Moduliflexota</taxon>
        <taxon>Candidatus Vecturitrichia</taxon>
        <taxon>Candidatus Vecturitrichales</taxon>
        <taxon>Candidatus Vecturitrichaceae</taxon>
        <taxon>Candidatus Vecturithrix</taxon>
    </lineage>
</organism>
<feature type="chain" id="PRO_5001755391" description="Tripartite tricarboxylate transporter substrate binding protein" evidence="2">
    <location>
        <begin position="26"/>
        <end position="324"/>
    </location>
</feature>
<dbReference type="EMBL" id="DF820466">
    <property type="protein sequence ID" value="GAK57723.1"/>
    <property type="molecule type" value="Genomic_DNA"/>
</dbReference>
<evidence type="ECO:0000256" key="1">
    <source>
        <dbReference type="ARBA" id="ARBA00006987"/>
    </source>
</evidence>
<proteinExistence type="inferred from homology"/>
<evidence type="ECO:0008006" key="5">
    <source>
        <dbReference type="Google" id="ProtNLM"/>
    </source>
</evidence>
<dbReference type="CDD" id="cd07012">
    <property type="entry name" value="PBP2_Bug_TTT"/>
    <property type="match status" value="1"/>
</dbReference>
<dbReference type="AlphaFoldDB" id="A0A081BZG8"/>
<gene>
    <name evidence="3" type="ORF">U27_04690</name>
</gene>
<dbReference type="PANTHER" id="PTHR42928">
    <property type="entry name" value="TRICARBOXYLATE-BINDING PROTEIN"/>
    <property type="match status" value="1"/>
</dbReference>